<accession>A0AC34QID1</accession>
<protein>
    <submittedName>
        <fullName evidence="2">STAS domain-containing protein</fullName>
    </submittedName>
</protein>
<dbReference type="Proteomes" id="UP000887576">
    <property type="component" value="Unplaced"/>
</dbReference>
<evidence type="ECO:0000313" key="1">
    <source>
        <dbReference type="Proteomes" id="UP000887576"/>
    </source>
</evidence>
<organism evidence="1 2">
    <name type="scientific">Panagrolaimus sp. JU765</name>
    <dbReference type="NCBI Taxonomy" id="591449"/>
    <lineage>
        <taxon>Eukaryota</taxon>
        <taxon>Metazoa</taxon>
        <taxon>Ecdysozoa</taxon>
        <taxon>Nematoda</taxon>
        <taxon>Chromadorea</taxon>
        <taxon>Rhabditida</taxon>
        <taxon>Tylenchina</taxon>
        <taxon>Panagrolaimomorpha</taxon>
        <taxon>Panagrolaimoidea</taxon>
        <taxon>Panagrolaimidae</taxon>
        <taxon>Panagrolaimus</taxon>
    </lineage>
</organism>
<sequence>MGLLRVEFLASYLSDQLVNGFCTGAAVHVVVVQVNKLVQVDVTKFSGPGYLIKHLMDLFAKVTTTNMTAMIISICGFVFLYLGKDVLGSKLRKHLPAPIPFELLLVVISTGVSAIWNFESAKSINVVKEVPVGLPVAKIPRIELIPYVIGPAFEIAFVVVALHLSMCKVFNRKLGSKTDNNQELYAMGIMASLSSFFNTYPISSSLGRSMLNVECGAKTQLSSLFTAALLLIVILFLGPLLSTLPMCILAMIWIVTFVATVILNVMSGLAVAVVFALLTTIFRIQWPRWRMLSQLTGTEEYRDIGRYGRTTEVEGIKIFRFDAPLLFTNVEHFSNSIDRALSEYENPGKANNFVLSPAPKQTRQLKNKSLVARIFATKDDYDKHYSRNNGVEHFVVDCSGFTFIDFTSVSALIDIFKRLQRRGISVYFAEAKAPMRDTLEACGFYNTVPKCNFYPTIHDAVLAACEQKRSRTLSAAIESPRNEKHFFIEDGLGIPTSPIRIESKQNLESLQIGSLDGWESSRRLDVQDDL</sequence>
<proteinExistence type="predicted"/>
<evidence type="ECO:0000313" key="2">
    <source>
        <dbReference type="WBParaSite" id="JU765_v2.g16529.t1"/>
    </source>
</evidence>
<reference evidence="2" key="1">
    <citation type="submission" date="2022-11" db="UniProtKB">
        <authorList>
            <consortium name="WormBaseParasite"/>
        </authorList>
    </citation>
    <scope>IDENTIFICATION</scope>
</reference>
<dbReference type="WBParaSite" id="JU765_v2.g16529.t1">
    <property type="protein sequence ID" value="JU765_v2.g16529.t1"/>
    <property type="gene ID" value="JU765_v2.g16529"/>
</dbReference>
<name>A0AC34QID1_9BILA</name>